<dbReference type="AlphaFoldDB" id="A0A917KN80"/>
<dbReference type="Pfam" id="PF13369">
    <property type="entry name" value="Transglut_core2"/>
    <property type="match status" value="1"/>
</dbReference>
<evidence type="ECO:0000256" key="1">
    <source>
        <dbReference type="ARBA" id="ARBA00007100"/>
    </source>
</evidence>
<dbReference type="InterPro" id="IPR032698">
    <property type="entry name" value="SirB1_N"/>
</dbReference>
<dbReference type="Pfam" id="PF13371">
    <property type="entry name" value="TPR_9"/>
    <property type="match status" value="1"/>
</dbReference>
<dbReference type="PANTHER" id="PTHR31350">
    <property type="entry name" value="SI:DKEY-261L7.2"/>
    <property type="match status" value="1"/>
</dbReference>
<dbReference type="Proteomes" id="UP000661507">
    <property type="component" value="Unassembled WGS sequence"/>
</dbReference>
<dbReference type="SUPFAM" id="SSF48452">
    <property type="entry name" value="TPR-like"/>
    <property type="match status" value="1"/>
</dbReference>
<dbReference type="EMBL" id="BMKW01000006">
    <property type="protein sequence ID" value="GGJ18703.1"/>
    <property type="molecule type" value="Genomic_DNA"/>
</dbReference>
<proteinExistence type="inferred from homology"/>
<comment type="similarity">
    <text evidence="1">Belongs to the UPF0162 family.</text>
</comment>
<reference evidence="3" key="2">
    <citation type="submission" date="2020-09" db="EMBL/GenBank/DDBJ databases">
        <authorList>
            <person name="Sun Q."/>
            <person name="Zhou Y."/>
        </authorList>
    </citation>
    <scope>NUCLEOTIDE SEQUENCE</scope>
    <source>
        <strain evidence="3">CGMCC 1.3617</strain>
    </source>
</reference>
<evidence type="ECO:0000259" key="2">
    <source>
        <dbReference type="Pfam" id="PF13369"/>
    </source>
</evidence>
<accession>A0A917KN80</accession>
<reference evidence="3" key="1">
    <citation type="journal article" date="2014" name="Int. J. Syst. Evol. Microbiol.">
        <title>Complete genome sequence of Corynebacterium casei LMG S-19264T (=DSM 44701T), isolated from a smear-ripened cheese.</title>
        <authorList>
            <consortium name="US DOE Joint Genome Institute (JGI-PGF)"/>
            <person name="Walter F."/>
            <person name="Albersmeier A."/>
            <person name="Kalinowski J."/>
            <person name="Ruckert C."/>
        </authorList>
    </citation>
    <scope>NUCLEOTIDE SEQUENCE</scope>
    <source>
        <strain evidence="3">CGMCC 1.3617</strain>
    </source>
</reference>
<protein>
    <recommendedName>
        <fullName evidence="2">Protein SirB1 N-terminal domain-containing protein</fullName>
    </recommendedName>
</protein>
<evidence type="ECO:0000313" key="3">
    <source>
        <dbReference type="EMBL" id="GGJ18703.1"/>
    </source>
</evidence>
<dbReference type="Gene3D" id="1.25.40.10">
    <property type="entry name" value="Tetratricopeptide repeat domain"/>
    <property type="match status" value="1"/>
</dbReference>
<name>A0A917KN80_9PROT</name>
<dbReference type="InterPro" id="IPR011990">
    <property type="entry name" value="TPR-like_helical_dom_sf"/>
</dbReference>
<feature type="domain" description="Protein SirB1 N-terminal" evidence="2">
    <location>
        <begin position="72"/>
        <end position="226"/>
    </location>
</feature>
<keyword evidence="4" id="KW-1185">Reference proteome</keyword>
<sequence>MILYEREAQCDVCLDGAACRRDTGFMPPPNQDEARAALEAAGSLPDTELDIAAVALQLARVDAPEADWRAAAERLTAIARAAVQAATADREADGGDLDRRRAVLAGVLHGQFGLTGDGETYDDLANANLIRVLERGRGLPVTLGILWLHAAEAAGWGAHGVDFPGHFLVALEAPRGQLMVDVFAGGLALDAPTLRALLKRVEGEAAELRPGLLRPMAKREVLLRLQNNIKLRRLRAGAIDGALACTEDMLRLAPDMAPLWREAGLMNQRLDRIGAALACLDRFLELVPEGEAAVRIRQLVAELRQRLN</sequence>
<gene>
    <name evidence="3" type="ORF">GCM10011320_27590</name>
</gene>
<organism evidence="3 4">
    <name type="scientific">Neoroseomonas lacus</name>
    <dbReference type="NCBI Taxonomy" id="287609"/>
    <lineage>
        <taxon>Bacteria</taxon>
        <taxon>Pseudomonadati</taxon>
        <taxon>Pseudomonadota</taxon>
        <taxon>Alphaproteobacteria</taxon>
        <taxon>Acetobacterales</taxon>
        <taxon>Acetobacteraceae</taxon>
        <taxon>Neoroseomonas</taxon>
    </lineage>
</organism>
<comment type="caution">
    <text evidence="3">The sequence shown here is derived from an EMBL/GenBank/DDBJ whole genome shotgun (WGS) entry which is preliminary data.</text>
</comment>
<dbReference type="PANTHER" id="PTHR31350:SF21">
    <property type="entry name" value="F-BOX ONLY PROTEIN 21"/>
    <property type="match status" value="1"/>
</dbReference>
<evidence type="ECO:0000313" key="4">
    <source>
        <dbReference type="Proteomes" id="UP000661507"/>
    </source>
</evidence>